<dbReference type="PANTHER" id="PTHR12771:SF51">
    <property type="entry name" value="LD01482P"/>
    <property type="match status" value="1"/>
</dbReference>
<evidence type="ECO:0000313" key="4">
    <source>
        <dbReference type="Proteomes" id="UP001431209"/>
    </source>
</evidence>
<dbReference type="EMBL" id="JAOPGA020000797">
    <property type="protein sequence ID" value="KAL0481872.1"/>
    <property type="molecule type" value="Genomic_DNA"/>
</dbReference>
<name>A0AAW2YXR4_9EUKA</name>
<dbReference type="Proteomes" id="UP001431209">
    <property type="component" value="Unassembled WGS sequence"/>
</dbReference>
<sequence>MLAFVFSYIFFLYKYVLHLITGRTELGDVLTGKHTEMMNRKVASLITTNKEYSGLCGKSRDKNTNEVVHHLSLDFDNLRDENKVTDVLNDGKLTTQQLSNLRLSIQQLINVNFSINTLSKLRQETFSYENVQHVKLLDEQWRLLKPDVHRGERVTEKWQEVGYQGKDPTTDFRGMGVLALKNLVHFADNETKTARDILEESHDVDHWYPFSVAGINFTSEIFNLLVTSESEVLELFSGIYTKVFKQFHEQWKEEGCTVMQFNEKKNSFFSLFK</sequence>
<feature type="domain" description="ELMO" evidence="2">
    <location>
        <begin position="132"/>
        <end position="273"/>
    </location>
</feature>
<accession>A0AAW2YXR4</accession>
<keyword evidence="4" id="KW-1185">Reference proteome</keyword>
<proteinExistence type="predicted"/>
<evidence type="ECO:0000313" key="3">
    <source>
        <dbReference type="EMBL" id="KAL0481872.1"/>
    </source>
</evidence>
<dbReference type="AlphaFoldDB" id="A0AAW2YXR4"/>
<organism evidence="3 4">
    <name type="scientific">Acrasis kona</name>
    <dbReference type="NCBI Taxonomy" id="1008807"/>
    <lineage>
        <taxon>Eukaryota</taxon>
        <taxon>Discoba</taxon>
        <taxon>Heterolobosea</taxon>
        <taxon>Tetramitia</taxon>
        <taxon>Eutetramitia</taxon>
        <taxon>Acrasidae</taxon>
        <taxon>Acrasis</taxon>
    </lineage>
</organism>
<keyword evidence="1" id="KW-0732">Signal</keyword>
<dbReference type="Pfam" id="PF04727">
    <property type="entry name" value="ELMO_CED12"/>
    <property type="match status" value="1"/>
</dbReference>
<evidence type="ECO:0000259" key="2">
    <source>
        <dbReference type="PROSITE" id="PS51335"/>
    </source>
</evidence>
<feature type="signal peptide" evidence="1">
    <location>
        <begin position="1"/>
        <end position="18"/>
    </location>
</feature>
<protein>
    <submittedName>
        <fullName evidence="3">ELMO domain-containing protein</fullName>
    </submittedName>
</protein>
<dbReference type="InterPro" id="IPR050868">
    <property type="entry name" value="ELMO_domain-containing"/>
</dbReference>
<feature type="chain" id="PRO_5043464205" evidence="1">
    <location>
        <begin position="19"/>
        <end position="273"/>
    </location>
</feature>
<gene>
    <name evidence="3" type="ORF">AKO1_011338</name>
</gene>
<evidence type="ECO:0000256" key="1">
    <source>
        <dbReference type="SAM" id="SignalP"/>
    </source>
</evidence>
<dbReference type="PROSITE" id="PS51335">
    <property type="entry name" value="ELMO"/>
    <property type="match status" value="1"/>
</dbReference>
<comment type="caution">
    <text evidence="3">The sequence shown here is derived from an EMBL/GenBank/DDBJ whole genome shotgun (WGS) entry which is preliminary data.</text>
</comment>
<reference evidence="3 4" key="1">
    <citation type="submission" date="2024-03" db="EMBL/GenBank/DDBJ databases">
        <title>The Acrasis kona genome and developmental transcriptomes reveal deep origins of eukaryotic multicellular pathways.</title>
        <authorList>
            <person name="Sheikh S."/>
            <person name="Fu C.-J."/>
            <person name="Brown M.W."/>
            <person name="Baldauf S.L."/>
        </authorList>
    </citation>
    <scope>NUCLEOTIDE SEQUENCE [LARGE SCALE GENOMIC DNA]</scope>
    <source>
        <strain evidence="3 4">ATCC MYA-3509</strain>
    </source>
</reference>
<dbReference type="PANTHER" id="PTHR12771">
    <property type="entry name" value="ENGULFMENT AND CELL MOTILITY"/>
    <property type="match status" value="1"/>
</dbReference>
<dbReference type="InterPro" id="IPR006816">
    <property type="entry name" value="ELMO_dom"/>
</dbReference>